<dbReference type="PANTHER" id="PTHR43798">
    <property type="entry name" value="MONOACYLGLYCEROL LIPASE"/>
    <property type="match status" value="1"/>
</dbReference>
<protein>
    <submittedName>
        <fullName evidence="2">Alpha/beta hydrolase</fullName>
    </submittedName>
</protein>
<evidence type="ECO:0000259" key="1">
    <source>
        <dbReference type="Pfam" id="PF00561"/>
    </source>
</evidence>
<keyword evidence="2" id="KW-0378">Hydrolase</keyword>
<dbReference type="Pfam" id="PF00561">
    <property type="entry name" value="Abhydrolase_1"/>
    <property type="match status" value="1"/>
</dbReference>
<dbReference type="EMBL" id="AP027041">
    <property type="protein sequence ID" value="BDU15272.1"/>
    <property type="molecule type" value="Genomic_DNA"/>
</dbReference>
<accession>A0ABN6UG96</accession>
<dbReference type="Gene3D" id="3.40.50.1820">
    <property type="entry name" value="alpha/beta hydrolase"/>
    <property type="match status" value="1"/>
</dbReference>
<dbReference type="InterPro" id="IPR029058">
    <property type="entry name" value="AB_hydrolase_fold"/>
</dbReference>
<dbReference type="Proteomes" id="UP001317822">
    <property type="component" value="Chromosome"/>
</dbReference>
<feature type="domain" description="AB hydrolase-1" evidence="1">
    <location>
        <begin position="71"/>
        <end position="306"/>
    </location>
</feature>
<reference evidence="2 3" key="1">
    <citation type="journal article" date="2023" name="Int. J. Syst. Evol. Microbiol.">
        <title>Physiological and genomic analyses of cobalamin (vitamin B12)-auxotrophy of Lysobacter auxotrophicus sp. nov., a methionine-auxotrophic chitinolytic bacterium isolated from chitin-treated soil.</title>
        <authorList>
            <person name="Saito A."/>
            <person name="Dohra H."/>
            <person name="Hamada M."/>
            <person name="Moriuchi R."/>
            <person name="Kotsuchibashi Y."/>
            <person name="Mori K."/>
        </authorList>
    </citation>
    <scope>NUCLEOTIDE SEQUENCE [LARGE SCALE GENOMIC DNA]</scope>
    <source>
        <strain evidence="2 3">5-21a</strain>
    </source>
</reference>
<dbReference type="InterPro" id="IPR000073">
    <property type="entry name" value="AB_hydrolase_1"/>
</dbReference>
<name>A0ABN6UG96_9GAMM</name>
<keyword evidence="3" id="KW-1185">Reference proteome</keyword>
<sequence>MLRHRPVRIFAIVTTTLLLLAAVLLWRNPYALITGDFTRQRLAAGLSKASMQLGDDRWVYAYNDDAPAGAPTVVMLHGFTGSKENWFPVARLLRGRFRVIVPDLPGWGESNRIDGADYGFLAQSARVARFLDAVSSKQEVVLLGHSMGGGIAALVAARHPERVARVGLIDAAGVRFRDNRFGIDVLAGKNPFAVHDEASLERYLDTVFFDDAAKPAIPWPADRIYIARRREDAAFEQRVLDRIGRGDERFAPGENAARIRQPALLLWCRQDAVIDASALALYAQRIPQARQVLLDGCGHMSILEKPDAVAQAVIELIERGRQR</sequence>
<evidence type="ECO:0000313" key="3">
    <source>
        <dbReference type="Proteomes" id="UP001317822"/>
    </source>
</evidence>
<dbReference type="InterPro" id="IPR050266">
    <property type="entry name" value="AB_hydrolase_sf"/>
</dbReference>
<dbReference type="PANTHER" id="PTHR43798:SF5">
    <property type="entry name" value="MONOACYLGLYCEROL LIPASE ABHD6"/>
    <property type="match status" value="1"/>
</dbReference>
<evidence type="ECO:0000313" key="2">
    <source>
        <dbReference type="EMBL" id="BDU15272.1"/>
    </source>
</evidence>
<dbReference type="GO" id="GO:0016787">
    <property type="term" value="F:hydrolase activity"/>
    <property type="evidence" value="ECO:0007669"/>
    <property type="project" value="UniProtKB-KW"/>
</dbReference>
<gene>
    <name evidence="2" type="ORF">LA521A_04730</name>
</gene>
<proteinExistence type="predicted"/>
<dbReference type="SUPFAM" id="SSF53474">
    <property type="entry name" value="alpha/beta-Hydrolases"/>
    <property type="match status" value="1"/>
</dbReference>
<organism evidence="2 3">
    <name type="scientific">Lysobacter auxotrophicus</name>
    <dbReference type="NCBI Taxonomy" id="2992573"/>
    <lineage>
        <taxon>Bacteria</taxon>
        <taxon>Pseudomonadati</taxon>
        <taxon>Pseudomonadota</taxon>
        <taxon>Gammaproteobacteria</taxon>
        <taxon>Lysobacterales</taxon>
        <taxon>Lysobacteraceae</taxon>
        <taxon>Lysobacter</taxon>
    </lineage>
</organism>
<dbReference type="RefSeq" id="WP_281780789.1">
    <property type="nucleotide sequence ID" value="NZ_AP027041.1"/>
</dbReference>
<dbReference type="PRINTS" id="PR00111">
    <property type="entry name" value="ABHYDROLASE"/>
</dbReference>